<protein>
    <submittedName>
        <fullName evidence="2">Class I SAM-dependent methyltransferase</fullName>
    </submittedName>
</protein>
<dbReference type="RefSeq" id="WP_106759617.1">
    <property type="nucleotide sequence ID" value="NZ_PXWF02000295.1"/>
</dbReference>
<name>A0A2U2HF20_9BURK</name>
<evidence type="ECO:0000313" key="2">
    <source>
        <dbReference type="EMBL" id="PWF42503.1"/>
    </source>
</evidence>
<dbReference type="PANTHER" id="PTHR42912:SF93">
    <property type="entry name" value="N6-ADENOSINE-METHYLTRANSFERASE TMT1A"/>
    <property type="match status" value="1"/>
</dbReference>
<dbReference type="Gene3D" id="3.40.50.150">
    <property type="entry name" value="Vaccinia Virus protein VP39"/>
    <property type="match status" value="1"/>
</dbReference>
<feature type="domain" description="Methyltransferase type 11" evidence="1">
    <location>
        <begin position="54"/>
        <end position="152"/>
    </location>
</feature>
<comment type="caution">
    <text evidence="2">The sequence shown here is derived from an EMBL/GenBank/DDBJ whole genome shotgun (WGS) entry which is preliminary data.</text>
</comment>
<dbReference type="SUPFAM" id="SSF53335">
    <property type="entry name" value="S-adenosyl-L-methionine-dependent methyltransferases"/>
    <property type="match status" value="1"/>
</dbReference>
<dbReference type="InterPro" id="IPR050508">
    <property type="entry name" value="Methyltransf_Superfamily"/>
</dbReference>
<dbReference type="AlphaFoldDB" id="A0A2U2HF20"/>
<evidence type="ECO:0000313" key="3">
    <source>
        <dbReference type="Proteomes" id="UP000241421"/>
    </source>
</evidence>
<keyword evidence="2" id="KW-0489">Methyltransferase</keyword>
<gene>
    <name evidence="2" type="ORF">C7C56_022585</name>
</gene>
<dbReference type="PANTHER" id="PTHR42912">
    <property type="entry name" value="METHYLTRANSFERASE"/>
    <property type="match status" value="1"/>
</dbReference>
<dbReference type="CDD" id="cd02440">
    <property type="entry name" value="AdoMet_MTases"/>
    <property type="match status" value="1"/>
</dbReference>
<dbReference type="InterPro" id="IPR029063">
    <property type="entry name" value="SAM-dependent_MTases_sf"/>
</dbReference>
<dbReference type="InterPro" id="IPR013216">
    <property type="entry name" value="Methyltransf_11"/>
</dbReference>
<sequence length="327" mass="34072">MASQVDTREAVWSRYWSHGVAHSCGGSYGNRYEGALARHWRDAFGALAPGARALDIATGNGALPRLLLDFDPDGALSCDAVDLATPAPQWLEALPAARRARLRFHGGVAAEALPFADAQFDLVMSQYGLEYTELARSVPEILRVLAPGGRVALVAHHREARPVLLAEAELGHLEWLARPHGLLETAAALLGPMALAATEEGRAALAADAAANAARARFNELQKEATGLAAASACPDALLETREALGAILGIASGQGAPAAREAMGALRAELADSALRLRELRHYALDEAGARRLCADLAGAGGAATLDPILDQAVLMGWAISAAPAP</sequence>
<dbReference type="GO" id="GO:0032259">
    <property type="term" value="P:methylation"/>
    <property type="evidence" value="ECO:0007669"/>
    <property type="project" value="UniProtKB-KW"/>
</dbReference>
<keyword evidence="2" id="KW-0808">Transferase</keyword>
<reference evidence="2 3" key="1">
    <citation type="submission" date="2018-04" db="EMBL/GenBank/DDBJ databases">
        <title>Massilia violaceinigra sp. nov., a novel purple-pigmented bacterium isolated from Tianshan glacier, Xinjiang, China.</title>
        <authorList>
            <person name="Wang H."/>
        </authorList>
    </citation>
    <scope>NUCLEOTIDE SEQUENCE [LARGE SCALE GENOMIC DNA]</scope>
    <source>
        <strain evidence="2 3">B448-2</strain>
    </source>
</reference>
<dbReference type="Pfam" id="PF08241">
    <property type="entry name" value="Methyltransf_11"/>
    <property type="match status" value="1"/>
</dbReference>
<dbReference type="Proteomes" id="UP000241421">
    <property type="component" value="Unassembled WGS sequence"/>
</dbReference>
<evidence type="ECO:0000259" key="1">
    <source>
        <dbReference type="Pfam" id="PF08241"/>
    </source>
</evidence>
<dbReference type="OrthoDB" id="9797252at2"/>
<accession>A0A2U2HF20</accession>
<organism evidence="2 3">
    <name type="scientific">Massilia glaciei</name>
    <dbReference type="NCBI Taxonomy" id="1524097"/>
    <lineage>
        <taxon>Bacteria</taxon>
        <taxon>Pseudomonadati</taxon>
        <taxon>Pseudomonadota</taxon>
        <taxon>Betaproteobacteria</taxon>
        <taxon>Burkholderiales</taxon>
        <taxon>Oxalobacteraceae</taxon>
        <taxon>Telluria group</taxon>
        <taxon>Massilia</taxon>
    </lineage>
</organism>
<proteinExistence type="predicted"/>
<dbReference type="GO" id="GO:0008757">
    <property type="term" value="F:S-adenosylmethionine-dependent methyltransferase activity"/>
    <property type="evidence" value="ECO:0007669"/>
    <property type="project" value="InterPro"/>
</dbReference>
<keyword evidence="3" id="KW-1185">Reference proteome</keyword>
<dbReference type="EMBL" id="PXWF02000295">
    <property type="protein sequence ID" value="PWF42503.1"/>
    <property type="molecule type" value="Genomic_DNA"/>
</dbReference>